<dbReference type="PANTHER" id="PTHR38445">
    <property type="entry name" value="HTH-TYPE TRANSCRIPTIONAL REPRESSOR YTRA"/>
    <property type="match status" value="1"/>
</dbReference>
<evidence type="ECO:0000256" key="1">
    <source>
        <dbReference type="ARBA" id="ARBA00023015"/>
    </source>
</evidence>
<evidence type="ECO:0000256" key="3">
    <source>
        <dbReference type="ARBA" id="ARBA00023163"/>
    </source>
</evidence>
<dbReference type="PROSITE" id="PS50949">
    <property type="entry name" value="HTH_GNTR"/>
    <property type="match status" value="1"/>
</dbReference>
<dbReference type="InterPro" id="IPR036388">
    <property type="entry name" value="WH-like_DNA-bd_sf"/>
</dbReference>
<evidence type="ECO:0000256" key="2">
    <source>
        <dbReference type="ARBA" id="ARBA00023125"/>
    </source>
</evidence>
<dbReference type="AlphaFoldDB" id="A0A499VKD5"/>
<organism evidence="6">
    <name type="scientific">Streptomyces avermitilis</name>
    <dbReference type="NCBI Taxonomy" id="33903"/>
    <lineage>
        <taxon>Bacteria</taxon>
        <taxon>Bacillati</taxon>
        <taxon>Actinomycetota</taxon>
        <taxon>Actinomycetes</taxon>
        <taxon>Kitasatosporales</taxon>
        <taxon>Streptomycetaceae</taxon>
        <taxon>Streptomyces</taxon>
    </lineage>
</organism>
<proteinExistence type="predicted"/>
<dbReference type="EMBL" id="AP019621">
    <property type="protein sequence ID" value="BBJ54824.1"/>
    <property type="molecule type" value="Genomic_DNA"/>
</dbReference>
<feature type="domain" description="HTH gntR-type" evidence="5">
    <location>
        <begin position="193"/>
        <end position="263"/>
    </location>
</feature>
<evidence type="ECO:0000259" key="5">
    <source>
        <dbReference type="PROSITE" id="PS50949"/>
    </source>
</evidence>
<sequence>MRQVEAEEVAGATGAIAPPLGERPVRGLVQHPCEQLRRAQGAEAFLGCAYQQGARAAAQPLGVHIDVEVRLSGLGAVVHQADLGRADELTVRLGQQGLVVGVGVRVPPVVGDGLGGDDEEGEGQAPDVGEALGVWPAVLAQLANDQGHGLARYAGTTGGGLRFSGGAGRALRAGRPVRDNHSVTLKIVIEAGGAPYEQVRAQIAEQARSGELPVGYRLPTVRGLAESLGLAANTVAKAYRALESDGVIETRGATERSSPQRARPRNGRRRRRRRRTPSAFGGSG</sequence>
<evidence type="ECO:0000256" key="4">
    <source>
        <dbReference type="SAM" id="MobiDB-lite"/>
    </source>
</evidence>
<keyword evidence="2" id="KW-0238">DNA-binding</keyword>
<dbReference type="GO" id="GO:0003700">
    <property type="term" value="F:DNA-binding transcription factor activity"/>
    <property type="evidence" value="ECO:0007669"/>
    <property type="project" value="InterPro"/>
</dbReference>
<feature type="region of interest" description="Disordered" evidence="4">
    <location>
        <begin position="1"/>
        <end position="23"/>
    </location>
</feature>
<accession>A0A499VKD5</accession>
<reference evidence="6" key="1">
    <citation type="submission" date="2019-04" db="EMBL/GenBank/DDBJ databases">
        <title>Draft genome sequences of Streptomyces avermitilis MC3.</title>
        <authorList>
            <person name="Komaki H."/>
            <person name="Tamura T."/>
            <person name="Hosoyama A."/>
        </authorList>
    </citation>
    <scope>NUCLEOTIDE SEQUENCE</scope>
    <source>
        <strain evidence="6">MC3</strain>
    </source>
</reference>
<dbReference type="CDD" id="cd07377">
    <property type="entry name" value="WHTH_GntR"/>
    <property type="match status" value="1"/>
</dbReference>
<evidence type="ECO:0000313" key="6">
    <source>
        <dbReference type="EMBL" id="BBJ54824.1"/>
    </source>
</evidence>
<gene>
    <name evidence="6" type="ORF">SAVMC3_74530</name>
</gene>
<dbReference type="InterPro" id="IPR000524">
    <property type="entry name" value="Tscrpt_reg_HTH_GntR"/>
</dbReference>
<keyword evidence="3" id="KW-0804">Transcription</keyword>
<dbReference type="InterPro" id="IPR036390">
    <property type="entry name" value="WH_DNA-bd_sf"/>
</dbReference>
<feature type="compositionally biased region" description="Basic residues" evidence="4">
    <location>
        <begin position="262"/>
        <end position="276"/>
    </location>
</feature>
<feature type="region of interest" description="Disordered" evidence="4">
    <location>
        <begin position="247"/>
        <end position="284"/>
    </location>
</feature>
<dbReference type="GO" id="GO:0003677">
    <property type="term" value="F:DNA binding"/>
    <property type="evidence" value="ECO:0007669"/>
    <property type="project" value="UniProtKB-KW"/>
</dbReference>
<dbReference type="Pfam" id="PF00392">
    <property type="entry name" value="GntR"/>
    <property type="match status" value="1"/>
</dbReference>
<dbReference type="PANTHER" id="PTHR38445:SF9">
    <property type="entry name" value="HTH-TYPE TRANSCRIPTIONAL REPRESSOR YTRA"/>
    <property type="match status" value="1"/>
</dbReference>
<keyword evidence="1" id="KW-0805">Transcription regulation</keyword>
<protein>
    <recommendedName>
        <fullName evidence="5">HTH gntR-type domain-containing protein</fullName>
    </recommendedName>
</protein>
<dbReference type="SMART" id="SM00345">
    <property type="entry name" value="HTH_GNTR"/>
    <property type="match status" value="1"/>
</dbReference>
<dbReference type="SUPFAM" id="SSF46785">
    <property type="entry name" value="Winged helix' DNA-binding domain"/>
    <property type="match status" value="1"/>
</dbReference>
<name>A0A499VKD5_STRAX</name>
<dbReference type="Gene3D" id="1.10.10.10">
    <property type="entry name" value="Winged helix-like DNA-binding domain superfamily/Winged helix DNA-binding domain"/>
    <property type="match status" value="1"/>
</dbReference>